<dbReference type="Gene3D" id="3.60.21.10">
    <property type="match status" value="1"/>
</dbReference>
<accession>A0ABD1EY84</accession>
<comment type="similarity">
    <text evidence="2 12">Belongs to the acid sphingomyelinase family.</text>
</comment>
<evidence type="ECO:0000256" key="15">
    <source>
        <dbReference type="SAM" id="SignalP"/>
    </source>
</evidence>
<dbReference type="GO" id="GO:0016798">
    <property type="term" value="F:hydrolase activity, acting on glycosyl bonds"/>
    <property type="evidence" value="ECO:0007669"/>
    <property type="project" value="UniProtKB-KW"/>
</dbReference>
<feature type="disulfide bond" evidence="14">
    <location>
        <begin position="236"/>
        <end position="260"/>
    </location>
</feature>
<proteinExistence type="inferred from homology"/>
<evidence type="ECO:0000256" key="4">
    <source>
        <dbReference type="ARBA" id="ARBA00022723"/>
    </source>
</evidence>
<dbReference type="FunFam" id="3.60.21.10:FF:000077">
    <property type="entry name" value="Sphingomyelin phosphodiesterase"/>
    <property type="match status" value="1"/>
</dbReference>
<evidence type="ECO:0000256" key="13">
    <source>
        <dbReference type="PIRSR" id="PIRSR000948-1"/>
    </source>
</evidence>
<comment type="caution">
    <text evidence="17">The sequence shown here is derived from an EMBL/GenBank/DDBJ whole genome shotgun (WGS) entry which is preliminary data.</text>
</comment>
<evidence type="ECO:0000259" key="16">
    <source>
        <dbReference type="PROSITE" id="PS50015"/>
    </source>
</evidence>
<dbReference type="GO" id="GO:0046513">
    <property type="term" value="P:ceramide biosynthetic process"/>
    <property type="evidence" value="ECO:0007669"/>
    <property type="project" value="UniProtKB-ARBA"/>
</dbReference>
<evidence type="ECO:0000256" key="2">
    <source>
        <dbReference type="ARBA" id="ARBA00008234"/>
    </source>
</evidence>
<dbReference type="AlphaFoldDB" id="A0ABD1EY84"/>
<dbReference type="EMBL" id="JBDJPC010000004">
    <property type="protein sequence ID" value="KAL1505786.1"/>
    <property type="molecule type" value="Genomic_DNA"/>
</dbReference>
<dbReference type="Pfam" id="PF00149">
    <property type="entry name" value="Metallophos"/>
    <property type="match status" value="1"/>
</dbReference>
<evidence type="ECO:0000256" key="14">
    <source>
        <dbReference type="PIRSR" id="PIRSR000948-2"/>
    </source>
</evidence>
<feature type="binding site" evidence="13">
    <location>
        <position position="437"/>
    </location>
    <ligand>
        <name>Zn(2+)</name>
        <dbReference type="ChEBI" id="CHEBI:29105"/>
        <label>2</label>
    </ligand>
</feature>
<reference evidence="17 18" key="1">
    <citation type="submission" date="2024-05" db="EMBL/GenBank/DDBJ databases">
        <title>Genetic variation in Jamaican populations of the coffee berry borer (Hypothenemus hampei).</title>
        <authorList>
            <person name="Errbii M."/>
            <person name="Myrie A."/>
        </authorList>
    </citation>
    <scope>NUCLEOTIDE SEQUENCE [LARGE SCALE GENOMIC DNA]</scope>
    <source>
        <strain evidence="17">JA-Hopewell-2020-01-JO</strain>
        <tissue evidence="17">Whole body</tissue>
    </source>
</reference>
<dbReference type="GO" id="GO:0006685">
    <property type="term" value="P:sphingomyelin catabolic process"/>
    <property type="evidence" value="ECO:0007669"/>
    <property type="project" value="UniProtKB-UniRule"/>
</dbReference>
<feature type="disulfide bond" evidence="14">
    <location>
        <begin position="128"/>
        <end position="139"/>
    </location>
</feature>
<evidence type="ECO:0000313" key="18">
    <source>
        <dbReference type="Proteomes" id="UP001566132"/>
    </source>
</evidence>
<evidence type="ECO:0000256" key="7">
    <source>
        <dbReference type="ARBA" id="ARBA00022833"/>
    </source>
</evidence>
<dbReference type="Pfam" id="PF19272">
    <property type="entry name" value="ASMase_C"/>
    <property type="match status" value="1"/>
</dbReference>
<evidence type="ECO:0000256" key="10">
    <source>
        <dbReference type="ARBA" id="ARBA00023295"/>
    </source>
</evidence>
<keyword evidence="4 13" id="KW-0479">Metal-binding</keyword>
<dbReference type="Proteomes" id="UP001566132">
    <property type="component" value="Unassembled WGS sequence"/>
</dbReference>
<feature type="disulfide bond" evidence="14">
    <location>
        <begin position="230"/>
        <end position="235"/>
    </location>
</feature>
<evidence type="ECO:0000256" key="3">
    <source>
        <dbReference type="ARBA" id="ARBA00022525"/>
    </source>
</evidence>
<dbReference type="InterPro" id="IPR029052">
    <property type="entry name" value="Metallo-depent_PP-like"/>
</dbReference>
<evidence type="ECO:0000256" key="1">
    <source>
        <dbReference type="ARBA" id="ARBA00004613"/>
    </source>
</evidence>
<keyword evidence="7 13" id="KW-0862">Zinc</keyword>
<feature type="binding site" evidence="13">
    <location>
        <position position="289"/>
    </location>
    <ligand>
        <name>Zn(2+)</name>
        <dbReference type="ChEBI" id="CHEBI:29105"/>
        <label>2</label>
    </ligand>
</feature>
<dbReference type="CDD" id="cd00842">
    <property type="entry name" value="MPP_ASMase"/>
    <property type="match status" value="1"/>
</dbReference>
<evidence type="ECO:0000256" key="11">
    <source>
        <dbReference type="ARBA" id="ARBA00047268"/>
    </source>
</evidence>
<dbReference type="InterPro" id="IPR008139">
    <property type="entry name" value="SaposinB_dom"/>
</dbReference>
<feature type="disulfide bond" evidence="14">
    <location>
        <begin position="97"/>
        <end position="173"/>
    </location>
</feature>
<feature type="disulfide bond" evidence="14">
    <location>
        <begin position="100"/>
        <end position="165"/>
    </location>
</feature>
<feature type="binding site" evidence="13">
    <location>
        <position position="471"/>
    </location>
    <ligand>
        <name>Zn(2+)</name>
        <dbReference type="ChEBI" id="CHEBI:29105"/>
        <label>2</label>
    </ligand>
</feature>
<comment type="subcellular location">
    <subcellularLocation>
        <location evidence="1">Secreted</location>
    </subcellularLocation>
</comment>
<dbReference type="SUPFAM" id="SSF56300">
    <property type="entry name" value="Metallo-dependent phosphatases"/>
    <property type="match status" value="1"/>
</dbReference>
<dbReference type="PANTHER" id="PTHR10340">
    <property type="entry name" value="SPHINGOMYELIN PHOSPHODIESTERASE"/>
    <property type="match status" value="1"/>
</dbReference>
<evidence type="ECO:0000256" key="5">
    <source>
        <dbReference type="ARBA" id="ARBA00022729"/>
    </source>
</evidence>
<name>A0ABD1EY84_HYPHA</name>
<feature type="disulfide bond" evidence="14">
    <location>
        <begin position="633"/>
        <end position="647"/>
    </location>
</feature>
<keyword evidence="9" id="KW-0325">Glycoprotein</keyword>
<comment type="function">
    <text evidence="12">Converts sphingomyelin to ceramide.</text>
</comment>
<dbReference type="EC" id="3.1.4.12" evidence="12"/>
<dbReference type="SUPFAM" id="SSF47862">
    <property type="entry name" value="Saposin"/>
    <property type="match status" value="1"/>
</dbReference>
<dbReference type="GO" id="GO:0016020">
    <property type="term" value="C:membrane"/>
    <property type="evidence" value="ECO:0007669"/>
    <property type="project" value="GOC"/>
</dbReference>
<gene>
    <name evidence="17" type="ORF">ABEB36_005267</name>
</gene>
<evidence type="ECO:0000256" key="12">
    <source>
        <dbReference type="PIRNR" id="PIRNR000948"/>
    </source>
</evidence>
<dbReference type="GO" id="GO:0004767">
    <property type="term" value="F:sphingomyelin phosphodiesterase activity"/>
    <property type="evidence" value="ECO:0007669"/>
    <property type="project" value="UniProtKB-UniRule"/>
</dbReference>
<comment type="catalytic activity">
    <reaction evidence="11">
        <text>a sphingomyelin + H2O = phosphocholine + an N-acylsphing-4-enine + H(+)</text>
        <dbReference type="Rhea" id="RHEA:19253"/>
        <dbReference type="ChEBI" id="CHEBI:15377"/>
        <dbReference type="ChEBI" id="CHEBI:15378"/>
        <dbReference type="ChEBI" id="CHEBI:17636"/>
        <dbReference type="ChEBI" id="CHEBI:52639"/>
        <dbReference type="ChEBI" id="CHEBI:295975"/>
        <dbReference type="EC" id="3.1.4.12"/>
    </reaction>
    <physiologicalReaction direction="left-to-right" evidence="11">
        <dbReference type="Rhea" id="RHEA:19254"/>
    </physiologicalReaction>
</comment>
<evidence type="ECO:0000313" key="17">
    <source>
        <dbReference type="EMBL" id="KAL1505786.1"/>
    </source>
</evidence>
<comment type="cofactor">
    <cofactor evidence="13">
        <name>Zn(2+)</name>
        <dbReference type="ChEBI" id="CHEBI:29105"/>
    </cofactor>
    <text evidence="13">Binds 2 Zn(2+) ions per subunit.</text>
</comment>
<evidence type="ECO:0000256" key="6">
    <source>
        <dbReference type="ARBA" id="ARBA00022801"/>
    </source>
</evidence>
<evidence type="ECO:0000256" key="8">
    <source>
        <dbReference type="ARBA" id="ARBA00023157"/>
    </source>
</evidence>
<sequence>MCNFLQLGIVIGLTICHLTDAVPIVTNFNDDWNFEISSQNSPILNESQKVFLEPFYSFVNDMKVQGLQDNDTDSSDKAFTPRNARIVGDIIRTKLSCSVCNLGVGLLFREVQVGTPFDEIKAKFVSLCVTFKIEIFSVCSGIFDVYGPEVIPVIQLSNIDSSNVCKLIFGEICLSPEVPSHDWNVKLPMNPKPAFIKLPLSQVGQPIFKILHLSDTHYDLDYAEGSVANCQEPLCCRGYSTPKDDEELVPAGRWGSYEKCDAPKVLLENMLEHISLQHPDIDYILWTGDLPPHDIWNQTKEYNLKVIRETVELVTKAFPNKPIFPAIGNHESSPAGNFAPPWMTDPAHSVQWLYHEITNSWSQWLPSTTEQTVSHGAFYSVLLRPGFRLISLNTNYCHALSWWLFLNSTDPASELQWLIHELSQAESKGEKVHIIGHIAPGSTDCMKTWSKNFYDIVNRFESTIMGLFYGHSHADEFEVFYETEKEFNSKSSFNKRLRWWKSKNIKELKFTDRPTAVAYLGPSVTSYTNNNPAYRIYYVDGDHENTTREILDHETWTFDLGKANLNDNRPSWYKLYSAREAYEMKNLRPEEWNNLIERLSVDEELFNKFYRNYHRNSPENPVCDSKCRVQILCDLKSAKSHNRRYLCHELEAATKM</sequence>
<keyword evidence="8 14" id="KW-1015">Disulfide bond</keyword>
<dbReference type="InterPro" id="IPR004843">
    <property type="entry name" value="Calcineurin-like_PHP"/>
</dbReference>
<feature type="disulfide bond" evidence="14">
    <location>
        <begin position="397"/>
        <end position="445"/>
    </location>
</feature>
<feature type="binding site" evidence="13">
    <location>
        <position position="215"/>
    </location>
    <ligand>
        <name>Zn(2+)</name>
        <dbReference type="ChEBI" id="CHEBI:29105"/>
        <label>1</label>
    </ligand>
</feature>
<keyword evidence="5 15" id="KW-0732">Signal</keyword>
<dbReference type="PIRSF" id="PIRSF000948">
    <property type="entry name" value="Sphingomy_PDE"/>
    <property type="match status" value="1"/>
</dbReference>
<feature type="disulfide bond" evidence="14">
    <location>
        <begin position="623"/>
        <end position="627"/>
    </location>
</feature>
<feature type="binding site" evidence="13">
    <location>
        <position position="329"/>
    </location>
    <ligand>
        <name>Zn(2+)</name>
        <dbReference type="ChEBI" id="CHEBI:29105"/>
        <label>2</label>
    </ligand>
</feature>
<evidence type="ECO:0000256" key="9">
    <source>
        <dbReference type="ARBA" id="ARBA00023180"/>
    </source>
</evidence>
<dbReference type="PROSITE" id="PS50015">
    <property type="entry name" value="SAP_B"/>
    <property type="match status" value="1"/>
</dbReference>
<feature type="chain" id="PRO_5044826151" description="Sphingomyelin phosphodiesterase" evidence="15">
    <location>
        <begin position="22"/>
        <end position="656"/>
    </location>
</feature>
<dbReference type="PANTHER" id="PTHR10340:SF34">
    <property type="entry name" value="SPHINGOMYELIN PHOSPHODIESTERASE"/>
    <property type="match status" value="1"/>
</dbReference>
<keyword evidence="10 12" id="KW-0326">Glycosidase</keyword>
<keyword evidence="3" id="KW-0964">Secreted</keyword>
<keyword evidence="6 12" id="KW-0378">Hydrolase</keyword>
<dbReference type="GO" id="GO:0005576">
    <property type="term" value="C:extracellular region"/>
    <property type="evidence" value="ECO:0007669"/>
    <property type="project" value="UniProtKB-SubCell"/>
</dbReference>
<feature type="signal peptide" evidence="15">
    <location>
        <begin position="1"/>
        <end position="21"/>
    </location>
</feature>
<dbReference type="GO" id="GO:0046872">
    <property type="term" value="F:metal ion binding"/>
    <property type="evidence" value="ECO:0007669"/>
    <property type="project" value="UniProtKB-KW"/>
</dbReference>
<dbReference type="InterPro" id="IPR011001">
    <property type="entry name" value="Saposin-like"/>
</dbReference>
<feature type="binding site" evidence="13">
    <location>
        <position position="289"/>
    </location>
    <ligand>
        <name>Zn(2+)</name>
        <dbReference type="ChEBI" id="CHEBI:29105"/>
        <label>1</label>
    </ligand>
</feature>
<feature type="domain" description="Saposin B-type" evidence="16">
    <location>
        <begin position="93"/>
        <end position="177"/>
    </location>
</feature>
<dbReference type="InterPro" id="IPR041805">
    <property type="entry name" value="ASMase/PPN1_MPP"/>
</dbReference>
<feature type="binding site" evidence="13">
    <location>
        <position position="473"/>
    </location>
    <ligand>
        <name>Zn(2+)</name>
        <dbReference type="ChEBI" id="CHEBI:29105"/>
        <label>1</label>
    </ligand>
</feature>
<feature type="binding site" evidence="13">
    <location>
        <position position="217"/>
    </location>
    <ligand>
        <name>Zn(2+)</name>
        <dbReference type="ChEBI" id="CHEBI:29105"/>
        <label>1</label>
    </ligand>
</feature>
<organism evidence="17 18">
    <name type="scientific">Hypothenemus hampei</name>
    <name type="common">Coffee berry borer</name>
    <dbReference type="NCBI Taxonomy" id="57062"/>
    <lineage>
        <taxon>Eukaryota</taxon>
        <taxon>Metazoa</taxon>
        <taxon>Ecdysozoa</taxon>
        <taxon>Arthropoda</taxon>
        <taxon>Hexapoda</taxon>
        <taxon>Insecta</taxon>
        <taxon>Pterygota</taxon>
        <taxon>Neoptera</taxon>
        <taxon>Endopterygota</taxon>
        <taxon>Coleoptera</taxon>
        <taxon>Polyphaga</taxon>
        <taxon>Cucujiformia</taxon>
        <taxon>Curculionidae</taxon>
        <taxon>Scolytinae</taxon>
        <taxon>Hypothenemus</taxon>
    </lineage>
</organism>
<protein>
    <recommendedName>
        <fullName evidence="12">Sphingomyelin phosphodiesterase</fullName>
        <ecNumber evidence="12">3.1.4.12</ecNumber>
    </recommendedName>
</protein>
<dbReference type="InterPro" id="IPR045473">
    <property type="entry name" value="ASM_C"/>
</dbReference>
<keyword evidence="18" id="KW-1185">Reference proteome</keyword>
<dbReference type="InterPro" id="IPR011160">
    <property type="entry name" value="Sphingomy_PDE"/>
</dbReference>